<protein>
    <submittedName>
        <fullName evidence="1">Uncharacterized protein</fullName>
    </submittedName>
</protein>
<proteinExistence type="predicted"/>
<keyword evidence="2" id="KW-1185">Reference proteome</keyword>
<dbReference type="EMBL" id="MU006733">
    <property type="protein sequence ID" value="KAF2624013.1"/>
    <property type="molecule type" value="Genomic_DNA"/>
</dbReference>
<name>A0ACB6RQJ8_9PLEO</name>
<dbReference type="Proteomes" id="UP000799754">
    <property type="component" value="Unassembled WGS sequence"/>
</dbReference>
<gene>
    <name evidence="1" type="ORF">BU25DRAFT_348845</name>
</gene>
<reference evidence="1" key="1">
    <citation type="journal article" date="2020" name="Stud. Mycol.">
        <title>101 Dothideomycetes genomes: a test case for predicting lifestyles and emergence of pathogens.</title>
        <authorList>
            <person name="Haridas S."/>
            <person name="Albert R."/>
            <person name="Binder M."/>
            <person name="Bloem J."/>
            <person name="Labutti K."/>
            <person name="Salamov A."/>
            <person name="Andreopoulos B."/>
            <person name="Baker S."/>
            <person name="Barry K."/>
            <person name="Bills G."/>
            <person name="Bluhm B."/>
            <person name="Cannon C."/>
            <person name="Castanera R."/>
            <person name="Culley D."/>
            <person name="Daum C."/>
            <person name="Ezra D."/>
            <person name="Gonzalez J."/>
            <person name="Henrissat B."/>
            <person name="Kuo A."/>
            <person name="Liang C."/>
            <person name="Lipzen A."/>
            <person name="Lutzoni F."/>
            <person name="Magnuson J."/>
            <person name="Mondo S."/>
            <person name="Nolan M."/>
            <person name="Ohm R."/>
            <person name="Pangilinan J."/>
            <person name="Park H.-J."/>
            <person name="Ramirez L."/>
            <person name="Alfaro M."/>
            <person name="Sun H."/>
            <person name="Tritt A."/>
            <person name="Yoshinaga Y."/>
            <person name="Zwiers L.-H."/>
            <person name="Turgeon B."/>
            <person name="Goodwin S."/>
            <person name="Spatafora J."/>
            <person name="Crous P."/>
            <person name="Grigoriev I."/>
        </authorList>
    </citation>
    <scope>NUCLEOTIDE SEQUENCE</scope>
    <source>
        <strain evidence="1">CBS 525.71</strain>
    </source>
</reference>
<feature type="non-terminal residue" evidence="1">
    <location>
        <position position="244"/>
    </location>
</feature>
<accession>A0ACB6RQJ8</accession>
<organism evidence="1 2">
    <name type="scientific">Macroventuria anomochaeta</name>
    <dbReference type="NCBI Taxonomy" id="301207"/>
    <lineage>
        <taxon>Eukaryota</taxon>
        <taxon>Fungi</taxon>
        <taxon>Dikarya</taxon>
        <taxon>Ascomycota</taxon>
        <taxon>Pezizomycotina</taxon>
        <taxon>Dothideomycetes</taxon>
        <taxon>Pleosporomycetidae</taxon>
        <taxon>Pleosporales</taxon>
        <taxon>Pleosporineae</taxon>
        <taxon>Didymellaceae</taxon>
        <taxon>Macroventuria</taxon>
    </lineage>
</organism>
<evidence type="ECO:0000313" key="1">
    <source>
        <dbReference type="EMBL" id="KAF2624013.1"/>
    </source>
</evidence>
<evidence type="ECO:0000313" key="2">
    <source>
        <dbReference type="Proteomes" id="UP000799754"/>
    </source>
</evidence>
<sequence length="244" mass="27088">MLTAPSSSSVDLTPAGLPARPQISKLAKSFANAITTQRLSDFLLWFLYYDVVDLPASPETWYAPLTTTDTRGWIVLGTFLSHTQAIGTEYGLDLVVLDSICDRLHLHRPLVHEIFVRFSSPKKMAFGILATTIRRAEQARMAKLPMLVEVQAKLNAASQLVGRLEPTPDSQFEVWQAAIQRRVRGLLHLVIGPRIAQVKEGKPLLTAATSGQLPKEAKDGIKLNYLFEVVQLERGVPMDRYGVI</sequence>
<comment type="caution">
    <text evidence="1">The sequence shown here is derived from an EMBL/GenBank/DDBJ whole genome shotgun (WGS) entry which is preliminary data.</text>
</comment>